<evidence type="ECO:0008006" key="3">
    <source>
        <dbReference type="Google" id="ProtNLM"/>
    </source>
</evidence>
<dbReference type="AlphaFoldDB" id="A0A1B6DMZ7"/>
<dbReference type="EMBL" id="GEDC01010222">
    <property type="protein sequence ID" value="JAS27076.1"/>
    <property type="molecule type" value="Transcribed_RNA"/>
</dbReference>
<evidence type="ECO:0000313" key="2">
    <source>
        <dbReference type="EMBL" id="JAS27076.1"/>
    </source>
</evidence>
<sequence length="159" mass="18714">MIKITIIFVVITLVCACDPNEQKLLEDFLKIYEAEIDLIFSTQKKHKKDPVETTVMNSLSSEILEYECQMLAILKTVFEFRNDLENPIYVKTIKFLQKIDDYKNFRNFGVTSRQSQLLQLTDEVVFFRLEIDIVKLFKDCKLPENFAQDNVLKFLTSKL</sequence>
<evidence type="ECO:0000256" key="1">
    <source>
        <dbReference type="SAM" id="SignalP"/>
    </source>
</evidence>
<protein>
    <recommendedName>
        <fullName evidence="3">Lipoprotein</fullName>
    </recommendedName>
</protein>
<organism evidence="2">
    <name type="scientific">Clastoptera arizonana</name>
    <name type="common">Arizona spittle bug</name>
    <dbReference type="NCBI Taxonomy" id="38151"/>
    <lineage>
        <taxon>Eukaryota</taxon>
        <taxon>Metazoa</taxon>
        <taxon>Ecdysozoa</taxon>
        <taxon>Arthropoda</taxon>
        <taxon>Hexapoda</taxon>
        <taxon>Insecta</taxon>
        <taxon>Pterygota</taxon>
        <taxon>Neoptera</taxon>
        <taxon>Paraneoptera</taxon>
        <taxon>Hemiptera</taxon>
        <taxon>Auchenorrhyncha</taxon>
        <taxon>Cercopoidea</taxon>
        <taxon>Clastopteridae</taxon>
        <taxon>Clastoptera</taxon>
    </lineage>
</organism>
<gene>
    <name evidence="2" type="ORF">g.5569</name>
</gene>
<reference evidence="2" key="1">
    <citation type="submission" date="2015-12" db="EMBL/GenBank/DDBJ databases">
        <title>De novo transcriptome assembly of four potential Pierce s Disease insect vectors from Arizona vineyards.</title>
        <authorList>
            <person name="Tassone E.E."/>
        </authorList>
    </citation>
    <scope>NUCLEOTIDE SEQUENCE</scope>
</reference>
<proteinExistence type="predicted"/>
<feature type="signal peptide" evidence="1">
    <location>
        <begin position="1"/>
        <end position="16"/>
    </location>
</feature>
<feature type="chain" id="PRO_5008581381" description="Lipoprotein" evidence="1">
    <location>
        <begin position="17"/>
        <end position="159"/>
    </location>
</feature>
<keyword evidence="1" id="KW-0732">Signal</keyword>
<dbReference type="PROSITE" id="PS51257">
    <property type="entry name" value="PROKAR_LIPOPROTEIN"/>
    <property type="match status" value="1"/>
</dbReference>
<accession>A0A1B6DMZ7</accession>
<name>A0A1B6DMZ7_9HEMI</name>